<dbReference type="Pfam" id="PF04568">
    <property type="entry name" value="IATP"/>
    <property type="match status" value="1"/>
</dbReference>
<dbReference type="AlphaFoldDB" id="A0A2T3BF16"/>
<organism evidence="7 8">
    <name type="scientific">Amorphotheca resinae ATCC 22711</name>
    <dbReference type="NCBI Taxonomy" id="857342"/>
    <lineage>
        <taxon>Eukaryota</taxon>
        <taxon>Fungi</taxon>
        <taxon>Dikarya</taxon>
        <taxon>Ascomycota</taxon>
        <taxon>Pezizomycotina</taxon>
        <taxon>Leotiomycetes</taxon>
        <taxon>Helotiales</taxon>
        <taxon>Amorphothecaceae</taxon>
        <taxon>Amorphotheca</taxon>
    </lineage>
</organism>
<dbReference type="EMBL" id="KZ679006">
    <property type="protein sequence ID" value="PSS27991.1"/>
    <property type="molecule type" value="Genomic_DNA"/>
</dbReference>
<dbReference type="Gene3D" id="1.20.5.500">
    <property type="entry name" value="Single helix bin"/>
    <property type="match status" value="1"/>
</dbReference>
<evidence type="ECO:0000256" key="2">
    <source>
        <dbReference type="ARBA" id="ARBA00010901"/>
    </source>
</evidence>
<dbReference type="InParanoid" id="A0A2T3BF16"/>
<gene>
    <name evidence="7" type="ORF">M430DRAFT_38691</name>
</gene>
<dbReference type="InterPro" id="IPR007648">
    <property type="entry name" value="ATPase_inhibitor_mt"/>
</dbReference>
<feature type="coiled-coil region" evidence="5">
    <location>
        <begin position="64"/>
        <end position="94"/>
    </location>
</feature>
<dbReference type="RefSeq" id="XP_024725516.1">
    <property type="nucleotide sequence ID" value="XM_024867269.1"/>
</dbReference>
<name>A0A2T3BF16_AMORE</name>
<keyword evidence="8" id="KW-1185">Reference proteome</keyword>
<protein>
    <recommendedName>
        <fullName evidence="4">ATPase inhibitor, mitochondrial</fullName>
    </recommendedName>
</protein>
<dbReference type="SUPFAM" id="SSF64602">
    <property type="entry name" value="F1 ATPase inhibitor, IF1, C-terminal domain"/>
    <property type="match status" value="1"/>
</dbReference>
<accession>A0A2T3BF16</accession>
<dbReference type="Proteomes" id="UP000241818">
    <property type="component" value="Unassembled WGS sequence"/>
</dbReference>
<dbReference type="GO" id="GO:0005739">
    <property type="term" value="C:mitochondrion"/>
    <property type="evidence" value="ECO:0007669"/>
    <property type="project" value="UniProtKB-SubCell"/>
</dbReference>
<evidence type="ECO:0000256" key="1">
    <source>
        <dbReference type="ARBA" id="ARBA00004173"/>
    </source>
</evidence>
<dbReference type="STRING" id="857342.A0A2T3BF16"/>
<evidence type="ECO:0000256" key="3">
    <source>
        <dbReference type="ARBA" id="ARBA00023128"/>
    </source>
</evidence>
<dbReference type="GO" id="GO:0042030">
    <property type="term" value="F:ATPase inhibitor activity"/>
    <property type="evidence" value="ECO:0007669"/>
    <property type="project" value="InterPro"/>
</dbReference>
<dbReference type="GeneID" id="36575350"/>
<reference evidence="7 8" key="1">
    <citation type="journal article" date="2018" name="New Phytol.">
        <title>Comparative genomics and transcriptomics depict ericoid mycorrhizal fungi as versatile saprotrophs and plant mutualists.</title>
        <authorList>
            <person name="Martino E."/>
            <person name="Morin E."/>
            <person name="Grelet G.A."/>
            <person name="Kuo A."/>
            <person name="Kohler A."/>
            <person name="Daghino S."/>
            <person name="Barry K.W."/>
            <person name="Cichocki N."/>
            <person name="Clum A."/>
            <person name="Dockter R.B."/>
            <person name="Hainaut M."/>
            <person name="Kuo R.C."/>
            <person name="LaButti K."/>
            <person name="Lindahl B.D."/>
            <person name="Lindquist E.A."/>
            <person name="Lipzen A."/>
            <person name="Khouja H.R."/>
            <person name="Magnuson J."/>
            <person name="Murat C."/>
            <person name="Ohm R.A."/>
            <person name="Singer S.W."/>
            <person name="Spatafora J.W."/>
            <person name="Wang M."/>
            <person name="Veneault-Fourrey C."/>
            <person name="Henrissat B."/>
            <person name="Grigoriev I.V."/>
            <person name="Martin F.M."/>
            <person name="Perotto S."/>
        </authorList>
    </citation>
    <scope>NUCLEOTIDE SEQUENCE [LARGE SCALE GENOMIC DNA]</scope>
    <source>
        <strain evidence="7 8">ATCC 22711</strain>
    </source>
</reference>
<sequence length="100" mass="11172">MLRQSIVKAVRPALSSVNSRAAFTTTSRVMAAGDTGAPKPTAQADAFSKREKANEDYNIRVREQEKLLELKKKLAEQHQHLKQLEDHIDELSKSQGGEQN</sequence>
<feature type="region of interest" description="Disordered" evidence="6">
    <location>
        <begin position="31"/>
        <end position="51"/>
    </location>
</feature>
<evidence type="ECO:0000313" key="7">
    <source>
        <dbReference type="EMBL" id="PSS27991.1"/>
    </source>
</evidence>
<dbReference type="OrthoDB" id="5532350at2759"/>
<evidence type="ECO:0000256" key="5">
    <source>
        <dbReference type="SAM" id="Coils"/>
    </source>
</evidence>
<evidence type="ECO:0000256" key="6">
    <source>
        <dbReference type="SAM" id="MobiDB-lite"/>
    </source>
</evidence>
<comment type="subcellular location">
    <subcellularLocation>
        <location evidence="1">Mitochondrion</location>
    </subcellularLocation>
</comment>
<keyword evidence="3" id="KW-0496">Mitochondrion</keyword>
<evidence type="ECO:0000313" key="8">
    <source>
        <dbReference type="Proteomes" id="UP000241818"/>
    </source>
</evidence>
<comment type="function">
    <text evidence="4">Inhibits the enzyme activity of ATPase.</text>
</comment>
<evidence type="ECO:0000256" key="4">
    <source>
        <dbReference type="RuleBase" id="RU368087"/>
    </source>
</evidence>
<comment type="similarity">
    <text evidence="2 4">Belongs to the ATPase inhibitor family.</text>
</comment>
<proteinExistence type="inferred from homology"/>
<keyword evidence="5" id="KW-0175">Coiled coil</keyword>